<evidence type="ECO:0000256" key="1">
    <source>
        <dbReference type="ARBA" id="ARBA00010141"/>
    </source>
</evidence>
<keyword evidence="10" id="KW-1185">Reference proteome</keyword>
<organism evidence="9 10">
    <name type="scientific">Symbiopectobacterium purcellii</name>
    <dbReference type="NCBI Taxonomy" id="2871826"/>
    <lineage>
        <taxon>Bacteria</taxon>
        <taxon>Pseudomonadati</taxon>
        <taxon>Pseudomonadota</taxon>
        <taxon>Gammaproteobacteria</taxon>
        <taxon>Enterobacterales</taxon>
        <taxon>Enterobacteriaceae</taxon>
    </lineage>
</organism>
<dbReference type="PANTHER" id="PTHR32092:SF14">
    <property type="entry name" value="MALTOSE-6'-PHOSPHATE GLUCOSIDASE"/>
    <property type="match status" value="1"/>
</dbReference>
<dbReference type="SUPFAM" id="SSF56327">
    <property type="entry name" value="LDH C-terminal domain-like"/>
    <property type="match status" value="1"/>
</dbReference>
<evidence type="ECO:0000313" key="9">
    <source>
        <dbReference type="EMBL" id="QZN94636.1"/>
    </source>
</evidence>
<feature type="domain" description="Glycosyl hydrolase family 4 C-terminal" evidence="8">
    <location>
        <begin position="197"/>
        <end position="419"/>
    </location>
</feature>
<evidence type="ECO:0000256" key="5">
    <source>
        <dbReference type="ARBA" id="ARBA00023211"/>
    </source>
</evidence>
<dbReference type="InterPro" id="IPR015955">
    <property type="entry name" value="Lactate_DH/Glyco_Ohase_4_C"/>
</dbReference>
<dbReference type="Pfam" id="PF02056">
    <property type="entry name" value="Glyco_hydro_4"/>
    <property type="match status" value="1"/>
</dbReference>
<accession>A0ABX9AK37</accession>
<dbReference type="InterPro" id="IPR022616">
    <property type="entry name" value="Glyco_hydro_4_C"/>
</dbReference>
<evidence type="ECO:0000256" key="3">
    <source>
        <dbReference type="ARBA" id="ARBA00022801"/>
    </source>
</evidence>
<keyword evidence="3 7" id="KW-0378">Hydrolase</keyword>
<keyword evidence="6 7" id="KW-0326">Glycosidase</keyword>
<comment type="cofactor">
    <cofactor evidence="7">
        <name>NAD(+)</name>
        <dbReference type="ChEBI" id="CHEBI:57540"/>
    </cofactor>
    <text evidence="7">Binds 1 NAD(+) per subunit.</text>
</comment>
<name>A0ABX9AK37_9ENTR</name>
<evidence type="ECO:0000256" key="6">
    <source>
        <dbReference type="ARBA" id="ARBA00023295"/>
    </source>
</evidence>
<sequence>MTKPPFILTIAGGGSTYTPGIVKSLMVRLADFPLAEIRLYDIDSQRQDTIAPVVEKVIRDHSDSIRFCVTTDPEVAFSGAHFVFAQMRVGQYKMREQDERIPLRHGVVGQETCGPGGLAYGLRTILPMVELIDLVERFAHKDAWIVNYSNPAAIVAEGIRRLRPDARVLNICDMPVAAMRNIAAVLGVKREDITVDYFGLNHFGWFTRVLVEGEDRLPELREHIARYGLLTANAADTDPQHADPSWVKTWRNIKPVMDHFPEFVPNPYLQYYLMPNDIVAHQDPNYTRANEVMDGREKKLFAAAATYKQTGILPDAFHVGVHGAFIVDVACSLAFDLRQRHLVIVENKGAIANLPYDAMVEVPAYITANGPEPVRMGNVPTFHRALLEQQLASEQLLVEATLEGSYEKALQAFTLNRTVPTMQHAKAILDEMIAANREYWPQLKQAYRDGVAVSAGKSE</sequence>
<keyword evidence="4 7" id="KW-0520">NAD</keyword>
<dbReference type="Gene3D" id="3.90.110.10">
    <property type="entry name" value="Lactate dehydrogenase/glycoside hydrolase, family 4, C-terminal"/>
    <property type="match status" value="1"/>
</dbReference>
<dbReference type="PANTHER" id="PTHR32092">
    <property type="entry name" value="6-PHOSPHO-BETA-GLUCOSIDASE-RELATED"/>
    <property type="match status" value="1"/>
</dbReference>
<dbReference type="InterPro" id="IPR036291">
    <property type="entry name" value="NAD(P)-bd_dom_sf"/>
</dbReference>
<dbReference type="SUPFAM" id="SSF51735">
    <property type="entry name" value="NAD(P)-binding Rossmann-fold domains"/>
    <property type="match status" value="1"/>
</dbReference>
<dbReference type="PRINTS" id="PR00732">
    <property type="entry name" value="GLHYDRLASE4"/>
</dbReference>
<dbReference type="InterPro" id="IPR001088">
    <property type="entry name" value="Glyco_hydro_4"/>
</dbReference>
<dbReference type="RefSeq" id="WP_222157756.1">
    <property type="nucleotide sequence ID" value="NZ_CP081864.1"/>
</dbReference>
<dbReference type="Gene3D" id="3.40.50.720">
    <property type="entry name" value="NAD(P)-binding Rossmann-like Domain"/>
    <property type="match status" value="1"/>
</dbReference>
<reference evidence="9 10" key="1">
    <citation type="submission" date="2021-08" db="EMBL/GenBank/DDBJ databases">
        <title>Culture and genomic analysis of Symbiopectobacterium purcellii sp. nov. gen. nov., isolated from the leafhopper Empoasca decipiens.</title>
        <authorList>
            <person name="Nadal-Jimenez P."/>
            <person name="Siozios S."/>
            <person name="Halliday N."/>
            <person name="Camara M."/>
            <person name="Hurst G.D.D."/>
        </authorList>
    </citation>
    <scope>NUCLEOTIDE SEQUENCE [LARGE SCALE GENOMIC DNA]</scope>
    <source>
        <strain evidence="9 10">SyEd1</strain>
    </source>
</reference>
<dbReference type="CDD" id="cd05298">
    <property type="entry name" value="GH4_GlvA_pagL_like"/>
    <property type="match status" value="1"/>
</dbReference>
<evidence type="ECO:0000256" key="7">
    <source>
        <dbReference type="RuleBase" id="RU361152"/>
    </source>
</evidence>
<gene>
    <name evidence="9" type="ORF">K6K13_15260</name>
</gene>
<dbReference type="Pfam" id="PF11975">
    <property type="entry name" value="Glyco_hydro_4C"/>
    <property type="match status" value="1"/>
</dbReference>
<comment type="similarity">
    <text evidence="1 7">Belongs to the glycosyl hydrolase 4 family.</text>
</comment>
<dbReference type="Proteomes" id="UP000825886">
    <property type="component" value="Chromosome"/>
</dbReference>
<evidence type="ECO:0000256" key="2">
    <source>
        <dbReference type="ARBA" id="ARBA00022723"/>
    </source>
</evidence>
<evidence type="ECO:0000256" key="4">
    <source>
        <dbReference type="ARBA" id="ARBA00023027"/>
    </source>
</evidence>
<evidence type="ECO:0000259" key="8">
    <source>
        <dbReference type="Pfam" id="PF11975"/>
    </source>
</evidence>
<keyword evidence="2" id="KW-0479">Metal-binding</keyword>
<dbReference type="EMBL" id="CP081864">
    <property type="protein sequence ID" value="QZN94636.1"/>
    <property type="molecule type" value="Genomic_DNA"/>
</dbReference>
<proteinExistence type="inferred from homology"/>
<evidence type="ECO:0000313" key="10">
    <source>
        <dbReference type="Proteomes" id="UP000825886"/>
    </source>
</evidence>
<keyword evidence="5" id="KW-0464">Manganese</keyword>
<protein>
    <submittedName>
        <fullName evidence="9">6-phospho-alpha-glucosidase</fullName>
    </submittedName>
</protein>